<keyword evidence="3 9" id="KW-0812">Transmembrane</keyword>
<keyword evidence="8 9" id="KW-0807">Transducer</keyword>
<feature type="transmembrane region" description="Helical" evidence="9">
    <location>
        <begin position="117"/>
        <end position="139"/>
    </location>
</feature>
<comment type="caution">
    <text evidence="9">Lacks conserved residue(s) required for the propagation of feature annotation.</text>
</comment>
<evidence type="ECO:0000313" key="11">
    <source>
        <dbReference type="Proteomes" id="UP001153620"/>
    </source>
</evidence>
<evidence type="ECO:0000256" key="7">
    <source>
        <dbReference type="ARBA" id="ARBA00023170"/>
    </source>
</evidence>
<keyword evidence="11" id="KW-1185">Reference proteome</keyword>
<evidence type="ECO:0000256" key="1">
    <source>
        <dbReference type="ARBA" id="ARBA00004141"/>
    </source>
</evidence>
<keyword evidence="4 9" id="KW-0552">Olfaction</keyword>
<feature type="transmembrane region" description="Helical" evidence="9">
    <location>
        <begin position="273"/>
        <end position="292"/>
    </location>
</feature>
<dbReference type="GO" id="GO:0005549">
    <property type="term" value="F:odorant binding"/>
    <property type="evidence" value="ECO:0007669"/>
    <property type="project" value="InterPro"/>
</dbReference>
<feature type="transmembrane region" description="Helical" evidence="9">
    <location>
        <begin position="240"/>
        <end position="261"/>
    </location>
</feature>
<keyword evidence="6 9" id="KW-0472">Membrane</keyword>
<evidence type="ECO:0000256" key="3">
    <source>
        <dbReference type="ARBA" id="ARBA00022692"/>
    </source>
</evidence>
<reference evidence="10" key="2">
    <citation type="submission" date="2022-10" db="EMBL/GenBank/DDBJ databases">
        <authorList>
            <consortium name="ENA_rothamsted_submissions"/>
            <consortium name="culmorum"/>
            <person name="King R."/>
        </authorList>
    </citation>
    <scope>NUCLEOTIDE SEQUENCE</scope>
</reference>
<keyword evidence="2 9" id="KW-0716">Sensory transduction</keyword>
<dbReference type="OrthoDB" id="7788383at2759"/>
<keyword evidence="5 9" id="KW-1133">Transmembrane helix</keyword>
<reference evidence="10" key="1">
    <citation type="submission" date="2022-01" db="EMBL/GenBank/DDBJ databases">
        <authorList>
            <person name="King R."/>
        </authorList>
    </citation>
    <scope>NUCLEOTIDE SEQUENCE</scope>
</reference>
<evidence type="ECO:0000256" key="6">
    <source>
        <dbReference type="ARBA" id="ARBA00023136"/>
    </source>
</evidence>
<dbReference type="InterPro" id="IPR004117">
    <property type="entry name" value="7tm6_olfct_rcpt"/>
</dbReference>
<comment type="similarity">
    <text evidence="9">Belongs to the insect chemoreceptor superfamily. Heteromeric odorant receptor channel (TC 1.A.69) family.</text>
</comment>
<dbReference type="GO" id="GO:0005886">
    <property type="term" value="C:plasma membrane"/>
    <property type="evidence" value="ECO:0007669"/>
    <property type="project" value="UniProtKB-SubCell"/>
</dbReference>
<gene>
    <name evidence="10" type="ORF">CHIRRI_LOCUS4639</name>
</gene>
<dbReference type="Pfam" id="PF02949">
    <property type="entry name" value="7tm_6"/>
    <property type="match status" value="1"/>
</dbReference>
<proteinExistence type="inferred from homology"/>
<dbReference type="GO" id="GO:0004984">
    <property type="term" value="F:olfactory receptor activity"/>
    <property type="evidence" value="ECO:0007669"/>
    <property type="project" value="InterPro"/>
</dbReference>
<evidence type="ECO:0000256" key="9">
    <source>
        <dbReference type="RuleBase" id="RU351113"/>
    </source>
</evidence>
<dbReference type="Proteomes" id="UP001153620">
    <property type="component" value="Chromosome 2"/>
</dbReference>
<evidence type="ECO:0000256" key="2">
    <source>
        <dbReference type="ARBA" id="ARBA00022606"/>
    </source>
</evidence>
<protein>
    <recommendedName>
        <fullName evidence="9">Odorant receptor</fullName>
    </recommendedName>
</protein>
<dbReference type="GO" id="GO:0007165">
    <property type="term" value="P:signal transduction"/>
    <property type="evidence" value="ECO:0007669"/>
    <property type="project" value="UniProtKB-KW"/>
</dbReference>
<keyword evidence="7 9" id="KW-0675">Receptor</keyword>
<evidence type="ECO:0000256" key="8">
    <source>
        <dbReference type="ARBA" id="ARBA00023224"/>
    </source>
</evidence>
<sequence length="357" mass="41857">MIEEFTYQVRLAKVMGVFESPPEKWIKFLKAHQYFILFIQTFSIIVFCPRPNYHILVITENLADLVTTVLSNLKYMFFLISAKKCFQLMHEVKDLNKKWKFKELHSFIDKANKMDRFVFMTMFLACCSATTGYCTAPMIKNLITYFFMDQPFPYEMPLNATYYVEYKYFPLYQILYLSQGYNSILSGMQNVVVDTFFFGSCINICAHFEILRNIINEINVKEFVDYHQKTLELATKLNKIFGIVIFGEYLILSVIFCVIGFQVVISEDLIHSVPMMFHGTAALINLLIYSYGGEIIMDHANKVCEDCYKINKDYLIVMMRTKHEYKVESMMYHASLPTFSLIMGRTMSMITLLESFI</sequence>
<evidence type="ECO:0000256" key="4">
    <source>
        <dbReference type="ARBA" id="ARBA00022725"/>
    </source>
</evidence>
<accession>A0A9N9WQZ5</accession>
<comment type="subcellular location">
    <subcellularLocation>
        <location evidence="9">Cell membrane</location>
        <topology evidence="9">Multi-pass membrane protein</topology>
    </subcellularLocation>
    <subcellularLocation>
        <location evidence="1">Membrane</location>
        <topology evidence="1">Multi-pass membrane protein</topology>
    </subcellularLocation>
</comment>
<dbReference type="PANTHER" id="PTHR21137:SF43">
    <property type="entry name" value="ODORANT RECEPTOR 47A-RELATED"/>
    <property type="match status" value="1"/>
</dbReference>
<dbReference type="AlphaFoldDB" id="A0A9N9WQZ5"/>
<evidence type="ECO:0000256" key="5">
    <source>
        <dbReference type="ARBA" id="ARBA00022989"/>
    </source>
</evidence>
<evidence type="ECO:0000313" key="10">
    <source>
        <dbReference type="EMBL" id="CAG9801717.1"/>
    </source>
</evidence>
<dbReference type="PANTHER" id="PTHR21137">
    <property type="entry name" value="ODORANT RECEPTOR"/>
    <property type="match status" value="1"/>
</dbReference>
<name>A0A9N9WQZ5_9DIPT</name>
<dbReference type="EMBL" id="OU895878">
    <property type="protein sequence ID" value="CAG9801717.1"/>
    <property type="molecule type" value="Genomic_DNA"/>
</dbReference>
<organism evidence="10 11">
    <name type="scientific">Chironomus riparius</name>
    <dbReference type="NCBI Taxonomy" id="315576"/>
    <lineage>
        <taxon>Eukaryota</taxon>
        <taxon>Metazoa</taxon>
        <taxon>Ecdysozoa</taxon>
        <taxon>Arthropoda</taxon>
        <taxon>Hexapoda</taxon>
        <taxon>Insecta</taxon>
        <taxon>Pterygota</taxon>
        <taxon>Neoptera</taxon>
        <taxon>Endopterygota</taxon>
        <taxon>Diptera</taxon>
        <taxon>Nematocera</taxon>
        <taxon>Chironomoidea</taxon>
        <taxon>Chironomidae</taxon>
        <taxon>Chironominae</taxon>
        <taxon>Chironomus</taxon>
    </lineage>
</organism>